<evidence type="ECO:0000313" key="2">
    <source>
        <dbReference type="EMBL" id="KAK3049232.1"/>
    </source>
</evidence>
<keyword evidence="3" id="KW-1185">Reference proteome</keyword>
<evidence type="ECO:0000256" key="1">
    <source>
        <dbReference type="SAM" id="MobiDB-lite"/>
    </source>
</evidence>
<proteinExistence type="predicted"/>
<dbReference type="AlphaFoldDB" id="A0AAJ0D8Z3"/>
<comment type="caution">
    <text evidence="2">The sequence shown here is derived from an EMBL/GenBank/DDBJ whole genome shotgun (WGS) entry which is preliminary data.</text>
</comment>
<organism evidence="2 3">
    <name type="scientific">Extremus antarcticus</name>
    <dbReference type="NCBI Taxonomy" id="702011"/>
    <lineage>
        <taxon>Eukaryota</taxon>
        <taxon>Fungi</taxon>
        <taxon>Dikarya</taxon>
        <taxon>Ascomycota</taxon>
        <taxon>Pezizomycotina</taxon>
        <taxon>Dothideomycetes</taxon>
        <taxon>Dothideomycetidae</taxon>
        <taxon>Mycosphaerellales</taxon>
        <taxon>Extremaceae</taxon>
        <taxon>Extremus</taxon>
    </lineage>
</organism>
<gene>
    <name evidence="2" type="ORF">LTR09_009410</name>
</gene>
<accession>A0AAJ0D8Z3</accession>
<sequence>MVHGLPQSQPRAEVSFTLGTKEIALLYSTGQSLQHPDLTSEPNRPHQALDKSPPPTSNPKHNPNMHPSPHPLHLALAALTTFTLTHAQSDCSGWIPDGEIALGTSYQCGIGGPTISGSASPDCGVQTADIFSGAAETLSYSLEGDLCSGDYTNYWVVGCYSNGEVTLVVHEDTECWTCYEAEGACQVSFGGLSGGIIGRVLIVGLGRRGEGRVVGRLTSGGGLE</sequence>
<evidence type="ECO:0000313" key="3">
    <source>
        <dbReference type="Proteomes" id="UP001271007"/>
    </source>
</evidence>
<dbReference type="Proteomes" id="UP001271007">
    <property type="component" value="Unassembled WGS sequence"/>
</dbReference>
<name>A0AAJ0D8Z3_9PEZI</name>
<feature type="region of interest" description="Disordered" evidence="1">
    <location>
        <begin position="33"/>
        <end position="70"/>
    </location>
</feature>
<protein>
    <submittedName>
        <fullName evidence="2">Uncharacterized protein</fullName>
    </submittedName>
</protein>
<reference evidence="2" key="1">
    <citation type="submission" date="2023-04" db="EMBL/GenBank/DDBJ databases">
        <title>Black Yeasts Isolated from many extreme environments.</title>
        <authorList>
            <person name="Coleine C."/>
            <person name="Stajich J.E."/>
            <person name="Selbmann L."/>
        </authorList>
    </citation>
    <scope>NUCLEOTIDE SEQUENCE</scope>
    <source>
        <strain evidence="2">CCFEE 5312</strain>
    </source>
</reference>
<dbReference type="EMBL" id="JAWDJX010000041">
    <property type="protein sequence ID" value="KAK3049232.1"/>
    <property type="molecule type" value="Genomic_DNA"/>
</dbReference>